<keyword evidence="6 11" id="KW-0732">Signal</keyword>
<dbReference type="Pfam" id="PF07774">
    <property type="entry name" value="EMC1_C"/>
    <property type="match status" value="1"/>
</dbReference>
<protein>
    <recommendedName>
        <fullName evidence="4">ER membrane protein complex subunit 1</fullName>
    </recommendedName>
</protein>
<dbReference type="GO" id="GO:0072546">
    <property type="term" value="C:EMC complex"/>
    <property type="evidence" value="ECO:0007669"/>
    <property type="project" value="InterPro"/>
</dbReference>
<dbReference type="InterPro" id="IPR015943">
    <property type="entry name" value="WD40/YVTN_repeat-like_dom_sf"/>
</dbReference>
<reference evidence="14" key="1">
    <citation type="journal article" date="2022" name="G3 (Bethesda)">
        <title>High quality genome of the basidiomycete yeast Dioszegia hungarica PDD-24b-2 isolated from cloud water.</title>
        <authorList>
            <person name="Jarrige D."/>
            <person name="Haridas S."/>
            <person name="Bleykasten-Grosshans C."/>
            <person name="Joly M."/>
            <person name="Nadalig T."/>
            <person name="Sancelme M."/>
            <person name="Vuilleumier S."/>
            <person name="Grigoriev I.V."/>
            <person name="Amato P."/>
            <person name="Bringel F."/>
        </authorList>
    </citation>
    <scope>NUCLEOTIDE SEQUENCE</scope>
    <source>
        <strain evidence="14">PDD-24b-2</strain>
    </source>
</reference>
<evidence type="ECO:0000256" key="4">
    <source>
        <dbReference type="ARBA" id="ARBA00020824"/>
    </source>
</evidence>
<proteinExistence type="inferred from homology"/>
<evidence type="ECO:0000256" key="7">
    <source>
        <dbReference type="ARBA" id="ARBA00022824"/>
    </source>
</evidence>
<evidence type="ECO:0000256" key="1">
    <source>
        <dbReference type="ARBA" id="ARBA00004115"/>
    </source>
</evidence>
<evidence type="ECO:0000256" key="8">
    <source>
        <dbReference type="ARBA" id="ARBA00022989"/>
    </source>
</evidence>
<comment type="similarity">
    <text evidence="2">Belongs to the EMC1 family.</text>
</comment>
<keyword evidence="8" id="KW-1133">Transmembrane helix</keyword>
<evidence type="ECO:0000256" key="9">
    <source>
        <dbReference type="ARBA" id="ARBA00023136"/>
    </source>
</evidence>
<evidence type="ECO:0000256" key="3">
    <source>
        <dbReference type="ARBA" id="ARBA00011276"/>
    </source>
</evidence>
<dbReference type="PANTHER" id="PTHR21573">
    <property type="entry name" value="ER MEMBRANE PROTEIN COMPLEX SUBUNIT 1"/>
    <property type="match status" value="1"/>
</dbReference>
<keyword evidence="9" id="KW-0472">Membrane</keyword>
<feature type="chain" id="PRO_5041327440" description="ER membrane protein complex subunit 1" evidence="11">
    <location>
        <begin position="24"/>
        <end position="1000"/>
    </location>
</feature>
<dbReference type="GO" id="GO:0034975">
    <property type="term" value="P:protein folding in endoplasmic reticulum"/>
    <property type="evidence" value="ECO:0007669"/>
    <property type="project" value="TreeGrafter"/>
</dbReference>
<dbReference type="InterPro" id="IPR058545">
    <property type="entry name" value="Beta-prop_EMC1_1st"/>
</dbReference>
<feature type="signal peptide" evidence="11">
    <location>
        <begin position="1"/>
        <end position="23"/>
    </location>
</feature>
<dbReference type="GeneID" id="77728695"/>
<keyword evidence="10" id="KW-0325">Glycoprotein</keyword>
<feature type="domain" description="EMC1 first beta-propeller" evidence="13">
    <location>
        <begin position="29"/>
        <end position="219"/>
    </location>
</feature>
<evidence type="ECO:0000256" key="5">
    <source>
        <dbReference type="ARBA" id="ARBA00022692"/>
    </source>
</evidence>
<keyword evidence="7" id="KW-0256">Endoplasmic reticulum</keyword>
<evidence type="ECO:0000256" key="11">
    <source>
        <dbReference type="SAM" id="SignalP"/>
    </source>
</evidence>
<keyword evidence="5" id="KW-0812">Transmembrane</keyword>
<evidence type="ECO:0000256" key="6">
    <source>
        <dbReference type="ARBA" id="ARBA00022729"/>
    </source>
</evidence>
<evidence type="ECO:0000259" key="12">
    <source>
        <dbReference type="Pfam" id="PF07774"/>
    </source>
</evidence>
<gene>
    <name evidence="14" type="ORF">MKK02DRAFT_36762</name>
</gene>
<dbReference type="AlphaFoldDB" id="A0AA38H8V0"/>
<evidence type="ECO:0000256" key="2">
    <source>
        <dbReference type="ARBA" id="ARBA00007904"/>
    </source>
</evidence>
<dbReference type="SUPFAM" id="SSF50998">
    <property type="entry name" value="Quinoprotein alcohol dehydrogenase-like"/>
    <property type="match status" value="2"/>
</dbReference>
<comment type="subunit">
    <text evidence="3">Component of the ER membrane protein complex (EMC).</text>
</comment>
<evidence type="ECO:0000259" key="13">
    <source>
        <dbReference type="Pfam" id="PF25293"/>
    </source>
</evidence>
<dbReference type="Pfam" id="PF25293">
    <property type="entry name" value="Beta-prop_EMC1_N"/>
    <property type="match status" value="1"/>
</dbReference>
<comment type="caution">
    <text evidence="14">The sequence shown here is derived from an EMBL/GenBank/DDBJ whole genome shotgun (WGS) entry which is preliminary data.</text>
</comment>
<evidence type="ECO:0000313" key="15">
    <source>
        <dbReference type="Proteomes" id="UP001164286"/>
    </source>
</evidence>
<keyword evidence="15" id="KW-1185">Reference proteome</keyword>
<dbReference type="RefSeq" id="XP_052945378.1">
    <property type="nucleotide sequence ID" value="XM_053089490.1"/>
</dbReference>
<dbReference type="Proteomes" id="UP001164286">
    <property type="component" value="Unassembled WGS sequence"/>
</dbReference>
<dbReference type="EMBL" id="JAKWFO010000005">
    <property type="protein sequence ID" value="KAI9635601.1"/>
    <property type="molecule type" value="Genomic_DNA"/>
</dbReference>
<dbReference type="InterPro" id="IPR026895">
    <property type="entry name" value="EMC1"/>
</dbReference>
<evidence type="ECO:0000256" key="10">
    <source>
        <dbReference type="ARBA" id="ARBA00023180"/>
    </source>
</evidence>
<dbReference type="Gene3D" id="2.130.10.10">
    <property type="entry name" value="YVTN repeat-like/Quinoprotein amine dehydrogenase"/>
    <property type="match status" value="1"/>
</dbReference>
<name>A0AA38H8V0_9TREE</name>
<evidence type="ECO:0000313" key="14">
    <source>
        <dbReference type="EMBL" id="KAI9635601.1"/>
    </source>
</evidence>
<dbReference type="PANTHER" id="PTHR21573:SF0">
    <property type="entry name" value="ER MEMBRANE PROTEIN COMPLEX SUBUNIT 1"/>
    <property type="match status" value="1"/>
</dbReference>
<comment type="subcellular location">
    <subcellularLocation>
        <location evidence="1">Endoplasmic reticulum membrane</location>
        <topology evidence="1">Single-pass type I membrane protein</topology>
    </subcellularLocation>
</comment>
<organism evidence="14 15">
    <name type="scientific">Dioszegia hungarica</name>
    <dbReference type="NCBI Taxonomy" id="4972"/>
    <lineage>
        <taxon>Eukaryota</taxon>
        <taxon>Fungi</taxon>
        <taxon>Dikarya</taxon>
        <taxon>Basidiomycota</taxon>
        <taxon>Agaricomycotina</taxon>
        <taxon>Tremellomycetes</taxon>
        <taxon>Tremellales</taxon>
        <taxon>Bulleribasidiaceae</taxon>
        <taxon>Dioszegia</taxon>
    </lineage>
</organism>
<dbReference type="InterPro" id="IPR011047">
    <property type="entry name" value="Quinoprotein_ADH-like_sf"/>
</dbReference>
<accession>A0AA38H8V0</accession>
<dbReference type="InterPro" id="IPR011678">
    <property type="entry name" value="EMC1_C"/>
</dbReference>
<sequence>MSPSRGVRTLLSLIFFLSVQVLAIQANLAGVVDWHKPLIGTPLLDPSPPSFIDTPQGKRVVAITRSNVLACLSAESGEIAWRHLLEHDDPVVSYHANKDTILLLSGPSATTARLFNSTTGTAIWERTLLSASSAHLTNPVHLGTDAFFTAEDVPSVIVLSGGRRVSKLRLSDGFEDWAMEAPGVGDNILFKQLHVSDQAVHILAVTNSFTSLTLTTLTLDLLTSQPLDDFAQIPCLLEAPENAMLVGSDIPGSVRVVWLEVGRIKVTYIGPGGYVGNTKDLLPTSGRYYDKIVAAGTRASGLLLGMAQGGEITVLDVREGGRRVTVWEGTGDVADKSPSVYSSALTETGVVFSRMYWSFKNSWSVIEAMSVSFEGDIIQSGYTYSFDTAEHGVVLAAAVSPMLPFEQISARNEFMPTLMITTSSGAMQLVHGQGIAWQREESLADIAATRFVDLGEPEVEETGTLLAEEGFFARTTRHMLALRKLPGYVFGFVQRLTTSSYSSAQRTTPLTLGKLHRDQFGLQKLLVVATKNGKLFAIDSANGNIVWCRNLGVTTDHGAELSVKGLWNVRGVDEGEGALLAVLATRTTENSTSTVAFHVEALTGMVKGDQHAQTGLPTGKEIFEGESESAFLVPFENCGTKIKVLAVVSEDKKIHIFPKCKQVAAGLFGMSSELFFTTMWASLDGPVLSGHSPSSTIGDFTLATTPLWSRQPVVGEVLISSTPVVFDNIASYGRPLGGKAVLYKYLNPHLVDLASTHAEKGYGKVEVLDSTSGRVVYSAQVDGARGDVKTAMVENWLVFAWKGEDGWRITSVELYEDAQGKGQTPGSSSFGSAHAIKTAERTFFLGYGVKSLGFTTSKFGITAKELLVVNDRNQVSSIPRRLLDPRRPKGKPTSADKEEMLIPYDSVISHDPRHVVSHKNQVLGAEHLYTSPTLAESTSLLFAYGLDLFLTRGLTPSGTFDILSDSFNKVQILLSLAVLSVGIAVAKPAVRRKTLKMRWY</sequence>
<feature type="domain" description="ER membrane protein complex subunit 1 C-terminal" evidence="12">
    <location>
        <begin position="794"/>
        <end position="999"/>
    </location>
</feature>